<feature type="region of interest" description="Disordered" evidence="8">
    <location>
        <begin position="1289"/>
        <end position="1329"/>
    </location>
</feature>
<dbReference type="EMBL" id="FNQN01000014">
    <property type="protein sequence ID" value="SEA82077.1"/>
    <property type="molecule type" value="Genomic_DNA"/>
</dbReference>
<dbReference type="InterPro" id="IPR018511">
    <property type="entry name" value="Hemolysin-typ_Ca-bd_CS"/>
</dbReference>
<name>A0A1H4EB71_9BACT</name>
<dbReference type="GO" id="GO:0005576">
    <property type="term" value="C:extracellular region"/>
    <property type="evidence" value="ECO:0007669"/>
    <property type="project" value="UniProtKB-SubCell"/>
</dbReference>
<dbReference type="PANTHER" id="PTHR38340:SF1">
    <property type="entry name" value="S-LAYER PROTEIN"/>
    <property type="match status" value="1"/>
</dbReference>
<evidence type="ECO:0000313" key="10">
    <source>
        <dbReference type="Proteomes" id="UP000199409"/>
    </source>
</evidence>
<dbReference type="InterPro" id="IPR001343">
    <property type="entry name" value="Hemolysn_Ca-bd"/>
</dbReference>
<protein>
    <submittedName>
        <fullName evidence="9">Ca2+-binding protein, RTX toxin-related</fullName>
    </submittedName>
</protein>
<dbReference type="SUPFAM" id="SSF53474">
    <property type="entry name" value="alpha/beta-Hydrolases"/>
    <property type="match status" value="1"/>
</dbReference>
<dbReference type="PRINTS" id="PR00313">
    <property type="entry name" value="CABNDNGRPT"/>
</dbReference>
<dbReference type="RefSeq" id="WP_092350889.1">
    <property type="nucleotide sequence ID" value="NZ_FNQN01000014.1"/>
</dbReference>
<evidence type="ECO:0000256" key="7">
    <source>
        <dbReference type="ARBA" id="ARBA00023136"/>
    </source>
</evidence>
<dbReference type="SUPFAM" id="SSF51120">
    <property type="entry name" value="beta-Roll"/>
    <property type="match status" value="16"/>
</dbReference>
<evidence type="ECO:0000313" key="9">
    <source>
        <dbReference type="EMBL" id="SEA82077.1"/>
    </source>
</evidence>
<keyword evidence="5" id="KW-0677">Repeat</keyword>
<gene>
    <name evidence="9" type="ORF">SAMN05660420_03305</name>
</gene>
<proteinExistence type="predicted"/>
<evidence type="ECO:0000256" key="8">
    <source>
        <dbReference type="SAM" id="MobiDB-lite"/>
    </source>
</evidence>
<organism evidence="9 10">
    <name type="scientific">Desulfuromusa kysingii</name>
    <dbReference type="NCBI Taxonomy" id="37625"/>
    <lineage>
        <taxon>Bacteria</taxon>
        <taxon>Pseudomonadati</taxon>
        <taxon>Thermodesulfobacteriota</taxon>
        <taxon>Desulfuromonadia</taxon>
        <taxon>Desulfuromonadales</taxon>
        <taxon>Geopsychrobacteraceae</taxon>
        <taxon>Desulfuromusa</taxon>
    </lineage>
</organism>
<evidence type="ECO:0000256" key="6">
    <source>
        <dbReference type="ARBA" id="ARBA00023026"/>
    </source>
</evidence>
<dbReference type="Pfam" id="PF00353">
    <property type="entry name" value="HemolysinCabind"/>
    <property type="match status" value="28"/>
</dbReference>
<evidence type="ECO:0000256" key="4">
    <source>
        <dbReference type="ARBA" id="ARBA00022656"/>
    </source>
</evidence>
<dbReference type="InterPro" id="IPR029058">
    <property type="entry name" value="AB_hydrolase_fold"/>
</dbReference>
<dbReference type="GO" id="GO:0005509">
    <property type="term" value="F:calcium ion binding"/>
    <property type="evidence" value="ECO:0007669"/>
    <property type="project" value="InterPro"/>
</dbReference>
<dbReference type="Proteomes" id="UP000199409">
    <property type="component" value="Unassembled WGS sequence"/>
</dbReference>
<keyword evidence="6" id="KW-0843">Virulence</keyword>
<dbReference type="Gene3D" id="2.150.10.10">
    <property type="entry name" value="Serralysin-like metalloprotease, C-terminal"/>
    <property type="match status" value="20"/>
</dbReference>
<dbReference type="PANTHER" id="PTHR38340">
    <property type="entry name" value="S-LAYER PROTEIN"/>
    <property type="match status" value="1"/>
</dbReference>
<dbReference type="PRINTS" id="PR01488">
    <property type="entry name" value="RTXTOXINA"/>
</dbReference>
<sequence>MNTITEYYRQSELALASYSTLYYGISDDAYLDALKRGVDGMSQTQAETFASNWRVIDQLPNTAEGFSATVFQSIDDNSYVLSIRGTETSTIKDGLIDWSTNFGDIGADGIAIAQAIDLFNYYQRLTVRQGEDLVQYAYSHEELNLAEPGGVIPASITYTTTIATADGALAGKHVTVTGHSLGGHLALIMSRLAPDFVDSVTTFNAPGFDPLTSSEDTEAFFTLLRNAETAATGSSDILTAWDVDNVDNISNLSLEGDIVSAVGTVPGETQTVTGEDTDPFGAHSIQGTTDTLAVYNLFSQVDPSLSIDEVTAILKTSAYEADHTLESAVTALGELFVTDFTPRTGSEYDTERDDLYTDIDAISSVLENTSGLSIDVFSSTDTEGSVTPFFPYDIESNARTDIAYRYALVNLNPFAVVGANYSDFNQNRELDIYDPATGQGQLSNMYLTYRAEMLYFLIEKNIHDGYNESIIHFVDMGSGEEVVHADPIIVPQKKVVFGSNQGEVLEGQKASEMHPYIGDNFNDALFGGGGKDSLNGYGGDDYIEGGKGRDTLIGGAGNDTYYYIPGDGEDTITDTEISDSGTNHIVVGDLDLSETTIDSYYMNPSQTLYVFTDLPHGLTYQWNTMAQTVLIMGSALDGAGSTSSVNSITINDISSLDQLLERFGIAIPLPVEGAISINSSNPFTMEEQTIADLTSSVSEWGSQSFFLSLNQALNSGDQIIIQVSGDVDSSLLKIVTGDLILDFENGQIILDATDGLAQKAFSLLQQGELSADGQISLTATIVTIDAEGNEIHTPILNALNIAFEDNGFSTTAGDVPETTTEIFGDPQIHSATIQPGGEAQDWHVVKAYNHVYSEDEDGNQVLDHYDVDYYLVDDNGNPTEGGEDEHDDVRNLYDTADNDHFMSGGGDDVIVLNQGGDDFVETGSGEDVVNNYSDGNHTIDMGDGDDDLYTLNGDSGDLTVDGGNGRDYLGGGSGQDIIAGGEGADWLFGASGNDLIYGEEEVDILEKIEQGATETSSGEQGELVDAAEGNDQVFTDAGDDFIAGGDGDDLIVSGGGDDYISGDLDIYTPYGSDWKDWAVIETITTEENNTTYNYSFSNFSGESIGGGDDTIYAGAGNDVVKGGSGDDTIYLESGNDKGWGGSGADIILGGIGDDVIIGDSSISESLHGDDFLDGGDGNDTLQGDGGSDILYGGIGDDILVGDGLDPVVGGDDYLNGEAGNDTLFGGVGNDMLFGDTGEDELQGGDDNDILYGQDGNDLLFGEAGDDLLDGGDGDDQLIGGEGNDTLYGGGENDLLIGDNGDGTGTGSDSLYGGDGDDQLQGGEGNDTLYGDADDDVLFGQDGDDILNGGTGNDQLLGGDGDDILIGGDGDDFLMPGNGNDMMDGGEGDDTYYFALGSGVKHLQDSGGYDRLILQGGIRLNSIIFSLGSLMISSGVSGDELHLDGVDYDNLAETSPIDVIEFSDGQTLTTAEVIEAVGIDYATTEDADTVTGTSARDNIDALGGDDVINSGGGNDIIDLGDGDDSADVGDGNDSVVAGAGADTVMAGAGDDTISGDAGVDTLYGNEGGDLLYGGDDNDNLFGGDDNDQLYGELGDDVLSGDAGHDVLDGGAGGDVMAGGTGDDTYYVDSATDSITEETESGTDLVISEIDYVLGDNLENLQLAEASTAASATGNSLDNCLEGNSLDNTLLGLDGADVLSGGAGADILDGGIGGDTLIGGAGDDQYFVDDALDSISEDSGAGTDLVSATVSYTLADNVENLVLYGAAAVSGFGNILANKIYGNELDNTLSGAGGADELYGESGDDILIGGSGADYMVGGTGNDTYSVDYQSDVVVENAAEGTDTVNSTIDYTLLENVENLTLIGDADISGSGNDYANILVGNAGNNQLSGAAGNDELYGGDGADILNGGIGSDTLYGEGGDDTYVIDSLEDTLVEMADEGNDTVESSVNYTLIDNIENLVLTGSAETATGNNLDNRLTGNDLNNTLDGGAGADILAGGSGDDTYLTQTVGDQILENDYAGFDTEIRSYESSESLAQNVEELRLTAGIVQGVGNDLNNVLIGNDEDNVLTGLAGDDVFDGGAGVDLLAGGSGNDTYIDDGEDVIVEYADEGTDTIESNHDVVLGDNLENVTLRGDATVNATGNALDNVLTGNSANNILDGGLGGDWMAGGAGDDSYYTDSEADTIDENVDSGVDTEIRSHETLYLLDDNVENLILAGTVYRGNGNDLDNLIQGNAADNNLWGREGNDILYGNAGDDQLIGAEGNDELVGGIGDDLLSGGIGNDTLYGGDGADQLAGGAGTNLLRGGLGDDTYVYGADGGLTTIDNSDGGTDWLIFTDDLTSDRLDFIRSADDLIVRIDENSETQVVISNWFLGGDYQIDYIQPANASGISAWTINRMFPPENPEADGIVTPDSSSFDMLWYGTQTGEQLVGTDGADLIRTYEGEDSLFGLAGDDWLLGGSDTDYLEGGDGNDVLYGGEGNDQLGGGAGNDTLIGGTGNDIYVYGEGNGADTINNSGGGVDWLLFTDGVTSDRLTYLQNGDDLIIRVDGDETTQITVTDWFTGSDYQIAYIQPDGENGIPAAQIETLLSGGTTDFDTVVEGTAAAEQLVGSAGKDQLNGYAGDDQLFGLDGADELNAGDGADYLDGGAGDDIQSGGAGDDQLGGDAGNDTLIGGTGDDIYVYRSGSGADTIDNSDGGTDWLIFNDDITSDRLTYLQSGDDLIIRIDDAATSQVTIKGWFVSSDNQLSYVQPSGESAITAVEINDLFASSGDGGDSEIPSESDFDSVVTGTDSAEQVVGTSGADLLQALAGDDQLFGLSGDDWLVAGDGADYLDGGAGDDVQLGKAGNDQLGGDAGNDTLIGGAGDDIYVYRPGSGADTIDNSDGGTDWLIFTDDITADRLSYHRAGDDLQVKVDGNETTMVTVKHWFDGDDFKLSYIQPSGEYGISAASIESMLSTSPDSGFKALLTGTDGGDTLTGSSTADQLHGYDGDDQLSGLAGNDQLSGDDGNDTLYGGSGDDSYLFNLGDGSDIISDESGNDSIVFGDEVTANGFAFLKTGGTLQIGYGLDDQITMDSYSDSATGNRIEEIVLNDGSTMTDADINQLIQEMSAYASTEGISLDSLDNVRNNEELMTMIADSWQAA</sequence>
<dbReference type="PROSITE" id="PS00330">
    <property type="entry name" value="HEMOLYSIN_CALCIUM"/>
    <property type="match status" value="20"/>
</dbReference>
<feature type="region of interest" description="Disordered" evidence="8">
    <location>
        <begin position="2973"/>
        <end position="3006"/>
    </location>
</feature>
<comment type="subcellular location">
    <subcellularLocation>
        <location evidence="1">Membrane</location>
    </subcellularLocation>
    <subcellularLocation>
        <location evidence="2">Secreted</location>
    </subcellularLocation>
</comment>
<feature type="region of interest" description="Disordered" evidence="8">
    <location>
        <begin position="2636"/>
        <end position="2665"/>
    </location>
</feature>
<dbReference type="Gene3D" id="3.40.50.1820">
    <property type="entry name" value="alpha/beta hydrolase"/>
    <property type="match status" value="1"/>
</dbReference>
<keyword evidence="4" id="KW-0800">Toxin</keyword>
<dbReference type="InterPro" id="IPR050557">
    <property type="entry name" value="RTX_toxin/Mannuronan_C5-epim"/>
</dbReference>
<evidence type="ECO:0000256" key="5">
    <source>
        <dbReference type="ARBA" id="ARBA00022737"/>
    </source>
</evidence>
<keyword evidence="10" id="KW-1185">Reference proteome</keyword>
<dbReference type="GO" id="GO:0016020">
    <property type="term" value="C:membrane"/>
    <property type="evidence" value="ECO:0007669"/>
    <property type="project" value="UniProtKB-SubCell"/>
</dbReference>
<keyword evidence="7" id="KW-0472">Membrane</keyword>
<dbReference type="OrthoDB" id="5405960at2"/>
<reference evidence="9 10" key="1">
    <citation type="submission" date="2016-10" db="EMBL/GenBank/DDBJ databases">
        <authorList>
            <person name="de Groot N.N."/>
        </authorList>
    </citation>
    <scope>NUCLEOTIDE SEQUENCE [LARGE SCALE GENOMIC DNA]</scope>
    <source>
        <strain evidence="9 10">DSM 7343</strain>
    </source>
</reference>
<dbReference type="Gene3D" id="2.160.20.160">
    <property type="match status" value="1"/>
</dbReference>
<dbReference type="InterPro" id="IPR011049">
    <property type="entry name" value="Serralysin-like_metalloprot_C"/>
</dbReference>
<accession>A0A1H4EB71</accession>
<evidence type="ECO:0000256" key="2">
    <source>
        <dbReference type="ARBA" id="ARBA00004613"/>
    </source>
</evidence>
<dbReference type="GO" id="GO:0090729">
    <property type="term" value="F:toxin activity"/>
    <property type="evidence" value="ECO:0007669"/>
    <property type="project" value="UniProtKB-KW"/>
</dbReference>
<keyword evidence="3" id="KW-0964">Secreted</keyword>
<dbReference type="STRING" id="37625.SAMN05660420_03305"/>
<dbReference type="InterPro" id="IPR003995">
    <property type="entry name" value="RTX_toxin_determinant-A"/>
</dbReference>
<evidence type="ECO:0000256" key="3">
    <source>
        <dbReference type="ARBA" id="ARBA00022525"/>
    </source>
</evidence>
<evidence type="ECO:0000256" key="1">
    <source>
        <dbReference type="ARBA" id="ARBA00004370"/>
    </source>
</evidence>